<name>A0AAN8W903_HALRR</name>
<proteinExistence type="predicted"/>
<dbReference type="Proteomes" id="UP001381693">
    <property type="component" value="Unassembled WGS sequence"/>
</dbReference>
<protein>
    <submittedName>
        <fullName evidence="1">Uncharacterized protein</fullName>
    </submittedName>
</protein>
<gene>
    <name evidence="1" type="ORF">SK128_011561</name>
</gene>
<keyword evidence="2" id="KW-1185">Reference proteome</keyword>
<organism evidence="1 2">
    <name type="scientific">Halocaridina rubra</name>
    <name type="common">Hawaiian red shrimp</name>
    <dbReference type="NCBI Taxonomy" id="373956"/>
    <lineage>
        <taxon>Eukaryota</taxon>
        <taxon>Metazoa</taxon>
        <taxon>Ecdysozoa</taxon>
        <taxon>Arthropoda</taxon>
        <taxon>Crustacea</taxon>
        <taxon>Multicrustacea</taxon>
        <taxon>Malacostraca</taxon>
        <taxon>Eumalacostraca</taxon>
        <taxon>Eucarida</taxon>
        <taxon>Decapoda</taxon>
        <taxon>Pleocyemata</taxon>
        <taxon>Caridea</taxon>
        <taxon>Atyoidea</taxon>
        <taxon>Atyidae</taxon>
        <taxon>Halocaridina</taxon>
    </lineage>
</organism>
<sequence>MNSRVQEILLFLEITENAFKTSKNPARVSRHRIKRWFFDLGEANKATIPKLRPPLDPLQFISQKTKGKGFRKRQGQAKKKQRTTYYSKLTYQNHRIR</sequence>
<comment type="caution">
    <text evidence="1">The sequence shown here is derived from an EMBL/GenBank/DDBJ whole genome shotgun (WGS) entry which is preliminary data.</text>
</comment>
<evidence type="ECO:0000313" key="1">
    <source>
        <dbReference type="EMBL" id="KAK7008344.1"/>
    </source>
</evidence>
<reference evidence="1 2" key="1">
    <citation type="submission" date="2023-11" db="EMBL/GenBank/DDBJ databases">
        <title>Halocaridina rubra genome assembly.</title>
        <authorList>
            <person name="Smith C."/>
        </authorList>
    </citation>
    <scope>NUCLEOTIDE SEQUENCE [LARGE SCALE GENOMIC DNA]</scope>
    <source>
        <strain evidence="1">EP-1</strain>
        <tissue evidence="1">Whole</tissue>
    </source>
</reference>
<dbReference type="AlphaFoldDB" id="A0AAN8W903"/>
<accession>A0AAN8W903</accession>
<dbReference type="EMBL" id="JAXCGZ010023477">
    <property type="protein sequence ID" value="KAK7008344.1"/>
    <property type="molecule type" value="Genomic_DNA"/>
</dbReference>
<evidence type="ECO:0000313" key="2">
    <source>
        <dbReference type="Proteomes" id="UP001381693"/>
    </source>
</evidence>